<dbReference type="RefSeq" id="XP_019042524.1">
    <property type="nucleotide sequence ID" value="XM_019195701.1"/>
</dbReference>
<evidence type="ECO:0000313" key="3">
    <source>
        <dbReference type="Proteomes" id="UP000092730"/>
    </source>
</evidence>
<keyword evidence="3" id="KW-1185">Reference proteome</keyword>
<accession>A0A1B9FRQ8</accession>
<dbReference type="KEGG" id="kbi:30213532"/>
<reference evidence="1" key="3">
    <citation type="submission" date="2016-07" db="EMBL/GenBank/DDBJ databases">
        <title>Evolution of pathogenesis and genome organization in the Tremellales.</title>
        <authorList>
            <person name="Cuomo C."/>
            <person name="Litvintseva A."/>
            <person name="Heitman J."/>
            <person name="Chen Y."/>
            <person name="Sun S."/>
            <person name="Springer D."/>
            <person name="Dromer F."/>
            <person name="Young S."/>
            <person name="Zeng Q."/>
            <person name="Chapman S."/>
            <person name="Gujja S."/>
            <person name="Saif S."/>
            <person name="Birren B."/>
        </authorList>
    </citation>
    <scope>NUCLEOTIDE SEQUENCE</scope>
    <source>
        <strain evidence="1">CBS 10118</strain>
    </source>
</reference>
<gene>
    <name evidence="1" type="ORF">I302_09133</name>
    <name evidence="2" type="ORF">I302_104798</name>
</gene>
<dbReference type="VEuPathDB" id="FungiDB:I302_09133"/>
<protein>
    <submittedName>
        <fullName evidence="1">Uncharacterized protein</fullName>
    </submittedName>
</protein>
<evidence type="ECO:0000313" key="2">
    <source>
        <dbReference type="EMBL" id="WVW82787.1"/>
    </source>
</evidence>
<dbReference type="EMBL" id="KV700382">
    <property type="protein sequence ID" value="OCF21454.1"/>
    <property type="molecule type" value="Genomic_DNA"/>
</dbReference>
<dbReference type="AlphaFoldDB" id="A0A1B9FRQ8"/>
<sequence>MTYEQKLKTLVMVPDSSSSQAYRLGDLSAPQVSGFEEPRTITNPINAIIEKHKSDTQLSGPITDLWNELRKHTLPSYLSTVYTLYDINREVMKPIKKEFTSKLKSVSATNDDKSKMEFAFHEQQFRTIVETCTSVFGADDQHRQDARKRWDALKDLLERANASMSQDFEKIHLPYLTGAVAASSLILERPMTAAQSTAILDDCGQALADMRRQIKNCKKDGRTAELDQRNHVLGEMMALIDNAYSVNDTLGGRRFLVKPEWKSPLGRMCHEIRSSMSEHFHF</sequence>
<reference evidence="2" key="4">
    <citation type="submission" date="2024-02" db="EMBL/GenBank/DDBJ databases">
        <title>Comparative genomics of Cryptococcus and Kwoniella reveals pathogenesis evolution and contrasting modes of karyotype evolution via chromosome fusion or intercentromeric recombination.</title>
        <authorList>
            <person name="Coelho M.A."/>
            <person name="David-Palma M."/>
            <person name="Shea T."/>
            <person name="Bowers K."/>
            <person name="McGinley-Smith S."/>
            <person name="Mohammad A.W."/>
            <person name="Gnirke A."/>
            <person name="Yurkov A.M."/>
            <person name="Nowrousian M."/>
            <person name="Sun S."/>
            <person name="Cuomo C.A."/>
            <person name="Heitman J."/>
        </authorList>
    </citation>
    <scope>NUCLEOTIDE SEQUENCE</scope>
    <source>
        <strain evidence="2">CBS 10118</strain>
    </source>
</reference>
<evidence type="ECO:0000313" key="1">
    <source>
        <dbReference type="EMBL" id="OCF21454.1"/>
    </source>
</evidence>
<dbReference type="EMBL" id="CP144543">
    <property type="protein sequence ID" value="WVW82787.1"/>
    <property type="molecule type" value="Genomic_DNA"/>
</dbReference>
<dbReference type="GeneID" id="30213532"/>
<dbReference type="Proteomes" id="UP000092730">
    <property type="component" value="Chromosome 3"/>
</dbReference>
<proteinExistence type="predicted"/>
<reference evidence="2" key="2">
    <citation type="submission" date="2013-07" db="EMBL/GenBank/DDBJ databases">
        <authorList>
            <consortium name="The Broad Institute Genome Sequencing Platform"/>
            <person name="Cuomo C."/>
            <person name="Litvintseva A."/>
            <person name="Chen Y."/>
            <person name="Heitman J."/>
            <person name="Sun S."/>
            <person name="Springer D."/>
            <person name="Dromer F."/>
            <person name="Young S.K."/>
            <person name="Zeng Q."/>
            <person name="Gargeya S."/>
            <person name="Fitzgerald M."/>
            <person name="Abouelleil A."/>
            <person name="Alvarado L."/>
            <person name="Berlin A.M."/>
            <person name="Chapman S.B."/>
            <person name="Dewar J."/>
            <person name="Goldberg J."/>
            <person name="Griggs A."/>
            <person name="Gujja S."/>
            <person name="Hansen M."/>
            <person name="Howarth C."/>
            <person name="Imamovic A."/>
            <person name="Larimer J."/>
            <person name="McCowan C."/>
            <person name="Murphy C."/>
            <person name="Pearson M."/>
            <person name="Priest M."/>
            <person name="Roberts A."/>
            <person name="Saif S."/>
            <person name="Shea T."/>
            <person name="Sykes S."/>
            <person name="Wortman J."/>
            <person name="Nusbaum C."/>
            <person name="Birren B."/>
        </authorList>
    </citation>
    <scope>NUCLEOTIDE SEQUENCE</scope>
    <source>
        <strain evidence="2">CBS 10118</strain>
    </source>
</reference>
<reference evidence="1" key="1">
    <citation type="submission" date="2013-07" db="EMBL/GenBank/DDBJ databases">
        <title>The Genome Sequence of Cryptococcus bestiolae CBS10118.</title>
        <authorList>
            <consortium name="The Broad Institute Genome Sequencing Platform"/>
            <person name="Cuomo C."/>
            <person name="Litvintseva A."/>
            <person name="Chen Y."/>
            <person name="Heitman J."/>
            <person name="Sun S."/>
            <person name="Springer D."/>
            <person name="Dromer F."/>
            <person name="Young S.K."/>
            <person name="Zeng Q."/>
            <person name="Gargeya S."/>
            <person name="Fitzgerald M."/>
            <person name="Abouelleil A."/>
            <person name="Alvarado L."/>
            <person name="Berlin A.M."/>
            <person name="Chapman S.B."/>
            <person name="Dewar J."/>
            <person name="Goldberg J."/>
            <person name="Griggs A."/>
            <person name="Gujja S."/>
            <person name="Hansen M."/>
            <person name="Howarth C."/>
            <person name="Imamovic A."/>
            <person name="Larimer J."/>
            <person name="McCowan C."/>
            <person name="Murphy C."/>
            <person name="Pearson M."/>
            <person name="Priest M."/>
            <person name="Roberts A."/>
            <person name="Saif S."/>
            <person name="Shea T."/>
            <person name="Sykes S."/>
            <person name="Wortman J."/>
            <person name="Nusbaum C."/>
            <person name="Birren B."/>
        </authorList>
    </citation>
    <scope>NUCLEOTIDE SEQUENCE [LARGE SCALE GENOMIC DNA]</scope>
    <source>
        <strain evidence="1">CBS 10118</strain>
    </source>
</reference>
<organism evidence="1">
    <name type="scientific">Kwoniella bestiolae CBS 10118</name>
    <dbReference type="NCBI Taxonomy" id="1296100"/>
    <lineage>
        <taxon>Eukaryota</taxon>
        <taxon>Fungi</taxon>
        <taxon>Dikarya</taxon>
        <taxon>Basidiomycota</taxon>
        <taxon>Agaricomycotina</taxon>
        <taxon>Tremellomycetes</taxon>
        <taxon>Tremellales</taxon>
        <taxon>Cryptococcaceae</taxon>
        <taxon>Kwoniella</taxon>
    </lineage>
</organism>
<name>A0A1B9FRQ8_9TREE</name>